<keyword evidence="4" id="KW-1185">Reference proteome</keyword>
<reference evidence="3 4" key="1">
    <citation type="submission" date="2021-06" db="EMBL/GenBank/DDBJ databases">
        <authorList>
            <person name="Palmer J.M."/>
        </authorList>
    </citation>
    <scope>NUCLEOTIDE SEQUENCE [LARGE SCALE GENOMIC DNA]</scope>
    <source>
        <strain evidence="3 4">GA_2019</strain>
        <tissue evidence="3">Muscle</tissue>
    </source>
</reference>
<organism evidence="3 4">
    <name type="scientific">Goodea atripinnis</name>
    <dbReference type="NCBI Taxonomy" id="208336"/>
    <lineage>
        <taxon>Eukaryota</taxon>
        <taxon>Metazoa</taxon>
        <taxon>Chordata</taxon>
        <taxon>Craniata</taxon>
        <taxon>Vertebrata</taxon>
        <taxon>Euteleostomi</taxon>
        <taxon>Actinopterygii</taxon>
        <taxon>Neopterygii</taxon>
        <taxon>Teleostei</taxon>
        <taxon>Neoteleostei</taxon>
        <taxon>Acanthomorphata</taxon>
        <taxon>Ovalentaria</taxon>
        <taxon>Atherinomorphae</taxon>
        <taxon>Cyprinodontiformes</taxon>
        <taxon>Goodeidae</taxon>
        <taxon>Goodea</taxon>
    </lineage>
</organism>
<evidence type="ECO:0000313" key="3">
    <source>
        <dbReference type="EMBL" id="MEQ2187507.1"/>
    </source>
</evidence>
<name>A0ABV0PW78_9TELE</name>
<protein>
    <recommendedName>
        <fullName evidence="2">Myotubularin phosphatase domain-containing protein</fullName>
    </recommendedName>
</protein>
<dbReference type="Proteomes" id="UP001476798">
    <property type="component" value="Unassembled WGS sequence"/>
</dbReference>
<evidence type="ECO:0000259" key="2">
    <source>
        <dbReference type="PROSITE" id="PS51339"/>
    </source>
</evidence>
<dbReference type="EMBL" id="JAHRIO010090206">
    <property type="protein sequence ID" value="MEQ2187507.1"/>
    <property type="molecule type" value="Genomic_DNA"/>
</dbReference>
<dbReference type="PANTHER" id="PTHR10807:SF40">
    <property type="entry name" value="MYOTUBULARIN-RELATED PROTEIN 1"/>
    <property type="match status" value="1"/>
</dbReference>
<proteinExistence type="inferred from homology"/>
<sequence length="95" mass="10915">MFITWAKIYTLYCQNLDSYWALKGLPNESWSISKMNLHYELCDTYPSILVLPNNMTEDNITQVASFRAKCRLPVSYVHRCLFILTGPGTDPCNSS</sequence>
<dbReference type="InterPro" id="IPR030564">
    <property type="entry name" value="Myotubularin"/>
</dbReference>
<evidence type="ECO:0000313" key="4">
    <source>
        <dbReference type="Proteomes" id="UP001476798"/>
    </source>
</evidence>
<evidence type="ECO:0000256" key="1">
    <source>
        <dbReference type="ARBA" id="ARBA00007471"/>
    </source>
</evidence>
<dbReference type="InterPro" id="IPR010569">
    <property type="entry name" value="Myotubularin-like_Pase_dom"/>
</dbReference>
<accession>A0ABV0PW78</accession>
<dbReference type="Pfam" id="PF06602">
    <property type="entry name" value="Myotub-related"/>
    <property type="match status" value="1"/>
</dbReference>
<comment type="caution">
    <text evidence="3">The sequence shown here is derived from an EMBL/GenBank/DDBJ whole genome shotgun (WGS) entry which is preliminary data.</text>
</comment>
<dbReference type="PROSITE" id="PS51339">
    <property type="entry name" value="PPASE_MYOTUBULARIN"/>
    <property type="match status" value="1"/>
</dbReference>
<dbReference type="SUPFAM" id="SSF52799">
    <property type="entry name" value="(Phosphotyrosine protein) phosphatases II"/>
    <property type="match status" value="1"/>
</dbReference>
<dbReference type="PANTHER" id="PTHR10807">
    <property type="entry name" value="MYOTUBULARIN-RELATED"/>
    <property type="match status" value="1"/>
</dbReference>
<gene>
    <name evidence="3" type="ORF">GOODEAATRI_005393</name>
</gene>
<comment type="similarity">
    <text evidence="1">Belongs to the protein-tyrosine phosphatase family. Non-receptor class myotubularin subfamily.</text>
</comment>
<feature type="domain" description="Myotubularin phosphatase" evidence="2">
    <location>
        <begin position="10"/>
        <end position="95"/>
    </location>
</feature>
<dbReference type="InterPro" id="IPR029021">
    <property type="entry name" value="Prot-tyrosine_phosphatase-like"/>
</dbReference>